<dbReference type="SUPFAM" id="SSF53474">
    <property type="entry name" value="alpha/beta-Hydrolases"/>
    <property type="match status" value="1"/>
</dbReference>
<proteinExistence type="predicted"/>
<sequence>MSAHDDDIIRGRALPEPALKLTIPSIHDNLTLDCRVYHPASLTSSGKATQWHKDAAIVAHPYAPMGGSYKDPIVDVIASTLLRLGYLVCTFNFRGAPGSAGRTSWTAKAERADYMSVIGFVSHYVHYLDPMWRPDTREGPADPDTHGQRVPVLLLAGYSYGAMITMQLPKLDTILSIFEAPEHGSAAAEIHSRAEHLAVTQNTILGACARAVGPENKSPERSPRKSMGLRVGGDEDLRRSHELPRRSFSVGPEERYRTFVARTRRRHQRTVSSDSVLQKNAVMPAGDHDAPNRQAEVDEPQSVLDMTPFRPAYLLVSPLRGMITHLASMSYSNMFGIKTTKSENDQPPKLVVNAAKERASFWVEAEEKLIRNPTLAIYGDQDIFVAAKRVREWATRLSSAPGSHFRAQEVATAGHFWREGRVIYTMRDAIRAFAKSLLFQDVPC</sequence>
<feature type="region of interest" description="Disordered" evidence="1">
    <location>
        <begin position="212"/>
        <end position="242"/>
    </location>
</feature>
<comment type="caution">
    <text evidence="2">The sequence shown here is derived from an EMBL/GenBank/DDBJ whole genome shotgun (WGS) entry which is preliminary data.</text>
</comment>
<accession>A0A420XXN6</accession>
<dbReference type="InterPro" id="IPR029058">
    <property type="entry name" value="AB_hydrolase_fold"/>
</dbReference>
<dbReference type="OrthoDB" id="10260961at2759"/>
<dbReference type="PANTHER" id="PTHR42103:SF2">
    <property type="entry name" value="AB HYDROLASE-1 DOMAIN-CONTAINING PROTEIN"/>
    <property type="match status" value="1"/>
</dbReference>
<reference evidence="2 3" key="1">
    <citation type="submission" date="2018-08" db="EMBL/GenBank/DDBJ databases">
        <title>Draft genome of the lignicolous fungus Coniochaeta pulveracea.</title>
        <authorList>
            <person name="Borstlap C.J."/>
            <person name="De Witt R.N."/>
            <person name="Botha A."/>
            <person name="Volschenk H."/>
        </authorList>
    </citation>
    <scope>NUCLEOTIDE SEQUENCE [LARGE SCALE GENOMIC DNA]</scope>
    <source>
        <strain evidence="2 3">CAB683</strain>
    </source>
</reference>
<keyword evidence="3" id="KW-1185">Reference proteome</keyword>
<feature type="compositionally biased region" description="Basic and acidic residues" evidence="1">
    <location>
        <begin position="232"/>
        <end position="242"/>
    </location>
</feature>
<evidence type="ECO:0000313" key="3">
    <source>
        <dbReference type="Proteomes" id="UP000275385"/>
    </source>
</evidence>
<evidence type="ECO:0000313" key="2">
    <source>
        <dbReference type="EMBL" id="RKU40406.1"/>
    </source>
</evidence>
<name>A0A420XXN6_9PEZI</name>
<protein>
    <recommendedName>
        <fullName evidence="4">Xaa-Pro dipeptidyl-peptidase-like domain-containing protein</fullName>
    </recommendedName>
</protein>
<dbReference type="STRING" id="177199.A0A420XXN6"/>
<evidence type="ECO:0000256" key="1">
    <source>
        <dbReference type="SAM" id="MobiDB-lite"/>
    </source>
</evidence>
<dbReference type="EMBL" id="QVQW01000105">
    <property type="protein sequence ID" value="RKU40406.1"/>
    <property type="molecule type" value="Genomic_DNA"/>
</dbReference>
<gene>
    <name evidence="2" type="ORF">DL546_000497</name>
</gene>
<organism evidence="2 3">
    <name type="scientific">Coniochaeta pulveracea</name>
    <dbReference type="NCBI Taxonomy" id="177199"/>
    <lineage>
        <taxon>Eukaryota</taxon>
        <taxon>Fungi</taxon>
        <taxon>Dikarya</taxon>
        <taxon>Ascomycota</taxon>
        <taxon>Pezizomycotina</taxon>
        <taxon>Sordariomycetes</taxon>
        <taxon>Sordariomycetidae</taxon>
        <taxon>Coniochaetales</taxon>
        <taxon>Coniochaetaceae</taxon>
        <taxon>Coniochaeta</taxon>
    </lineage>
</organism>
<dbReference type="PANTHER" id="PTHR42103">
    <property type="entry name" value="ALPHA/BETA-HYDROLASES SUPERFAMILY PROTEIN"/>
    <property type="match status" value="1"/>
</dbReference>
<evidence type="ECO:0008006" key="4">
    <source>
        <dbReference type="Google" id="ProtNLM"/>
    </source>
</evidence>
<dbReference type="AlphaFoldDB" id="A0A420XXN6"/>
<dbReference type="Gene3D" id="3.40.50.1820">
    <property type="entry name" value="alpha/beta hydrolase"/>
    <property type="match status" value="2"/>
</dbReference>
<dbReference type="Proteomes" id="UP000275385">
    <property type="component" value="Unassembled WGS sequence"/>
</dbReference>